<reference evidence="2" key="1">
    <citation type="journal article" date="2021" name="J Fungi (Basel)">
        <title>Virulence traits and population genomics of the black yeast Aureobasidium melanogenum.</title>
        <authorList>
            <person name="Cernosa A."/>
            <person name="Sun X."/>
            <person name="Gostincar C."/>
            <person name="Fang C."/>
            <person name="Gunde-Cimerman N."/>
            <person name="Song Z."/>
        </authorList>
    </citation>
    <scope>NUCLEOTIDE SEQUENCE</scope>
    <source>
        <strain evidence="2">EXF-8016</strain>
    </source>
</reference>
<dbReference type="SUPFAM" id="SSF53167">
    <property type="entry name" value="Purine and uridine phosphorylases"/>
    <property type="match status" value="1"/>
</dbReference>
<dbReference type="Gene3D" id="3.40.50.1580">
    <property type="entry name" value="Nucleoside phosphorylase domain"/>
    <property type="match status" value="1"/>
</dbReference>
<evidence type="ECO:0008006" key="4">
    <source>
        <dbReference type="Google" id="ProtNLM"/>
    </source>
</evidence>
<evidence type="ECO:0000313" key="2">
    <source>
        <dbReference type="EMBL" id="KAH0210953.1"/>
    </source>
</evidence>
<dbReference type="Proteomes" id="UP000767238">
    <property type="component" value="Unassembled WGS sequence"/>
</dbReference>
<dbReference type="AlphaFoldDB" id="A0A9P8K3C8"/>
<dbReference type="EMBL" id="JAHFYH010000151">
    <property type="protein sequence ID" value="KAH0210953.1"/>
    <property type="molecule type" value="Genomic_DNA"/>
</dbReference>
<gene>
    <name evidence="2" type="ORF">KCV03_g9887</name>
</gene>
<evidence type="ECO:0000313" key="3">
    <source>
        <dbReference type="Proteomes" id="UP000767238"/>
    </source>
</evidence>
<dbReference type="GO" id="GO:0009116">
    <property type="term" value="P:nucleoside metabolic process"/>
    <property type="evidence" value="ECO:0007669"/>
    <property type="project" value="InterPro"/>
</dbReference>
<dbReference type="GO" id="GO:0003824">
    <property type="term" value="F:catalytic activity"/>
    <property type="evidence" value="ECO:0007669"/>
    <property type="project" value="InterPro"/>
</dbReference>
<accession>A0A9P8K3C8</accession>
<comment type="caution">
    <text evidence="2">The sequence shown here is derived from an EMBL/GenBank/DDBJ whole genome shotgun (WGS) entry which is preliminary data.</text>
</comment>
<protein>
    <recommendedName>
        <fullName evidence="4">Nucleoside phosphorylase domain-containing protein</fullName>
    </recommendedName>
</protein>
<proteinExistence type="predicted"/>
<dbReference type="PANTHER" id="PTHR46082:SF11">
    <property type="entry name" value="AAA+ ATPASE DOMAIN-CONTAINING PROTEIN-RELATED"/>
    <property type="match status" value="1"/>
</dbReference>
<organism evidence="2 3">
    <name type="scientific">Aureobasidium melanogenum</name>
    <name type="common">Aureobasidium pullulans var. melanogenum</name>
    <dbReference type="NCBI Taxonomy" id="46634"/>
    <lineage>
        <taxon>Eukaryota</taxon>
        <taxon>Fungi</taxon>
        <taxon>Dikarya</taxon>
        <taxon>Ascomycota</taxon>
        <taxon>Pezizomycotina</taxon>
        <taxon>Dothideomycetes</taxon>
        <taxon>Dothideomycetidae</taxon>
        <taxon>Dothideales</taxon>
        <taxon>Saccotheciaceae</taxon>
        <taxon>Aureobasidium</taxon>
    </lineage>
</organism>
<dbReference type="InterPro" id="IPR035994">
    <property type="entry name" value="Nucleoside_phosphorylase_sf"/>
</dbReference>
<dbReference type="OrthoDB" id="1577640at2759"/>
<name>A0A9P8K3C8_AURME</name>
<reference evidence="2" key="2">
    <citation type="submission" date="2021-08" db="EMBL/GenBank/DDBJ databases">
        <authorList>
            <person name="Gostincar C."/>
            <person name="Sun X."/>
            <person name="Song Z."/>
            <person name="Gunde-Cimerman N."/>
        </authorList>
    </citation>
    <scope>NUCLEOTIDE SEQUENCE</scope>
    <source>
        <strain evidence="2">EXF-8016</strain>
    </source>
</reference>
<feature type="region of interest" description="Disordered" evidence="1">
    <location>
        <begin position="134"/>
        <end position="185"/>
    </location>
</feature>
<dbReference type="PANTHER" id="PTHR46082">
    <property type="entry name" value="ATP/GTP-BINDING PROTEIN-RELATED"/>
    <property type="match status" value="1"/>
</dbReference>
<dbReference type="InterPro" id="IPR053137">
    <property type="entry name" value="NLR-like"/>
</dbReference>
<feature type="non-terminal residue" evidence="2">
    <location>
        <position position="319"/>
    </location>
</feature>
<sequence>MLHSFPNIRVALMVGIGGGAPTAENDIRLGDVVVSIPKDGRGGVYQYDYGKRIQDRGFQATGHLNQPPPVVLTAINKLKSDYDIEGHQIDGTIRSILEKKPRLKKHYTRPPPDADVLYASDVVHPVDIISSNRKESCMGQSPGITGRRKREASGISSPDRRGKKRCSSSSRETALNPPIVMPREGGMDQQVRGIHEARDEAQLSRTIDRSERGNEDDCPAIHYGLIASGNSLMKDALVRDELAIKEKVLCFEMEAAGIMNNLPCLVVRGICDYSDSHKNKQWQGYAALTAAAYTKDLLKVMVPKRVESEKRLAPMFESR</sequence>
<evidence type="ECO:0000256" key="1">
    <source>
        <dbReference type="SAM" id="MobiDB-lite"/>
    </source>
</evidence>